<dbReference type="STRING" id="410359.Pcal_1151"/>
<dbReference type="EMBL" id="CP000561">
    <property type="protein sequence ID" value="ABO08576.1"/>
    <property type="molecule type" value="Genomic_DNA"/>
</dbReference>
<accession>A3MVA9</accession>
<protein>
    <submittedName>
        <fullName evidence="2">Uncharacterized protein</fullName>
    </submittedName>
</protein>
<proteinExistence type="predicted"/>
<evidence type="ECO:0000313" key="2">
    <source>
        <dbReference type="EMBL" id="ABO08576.1"/>
    </source>
</evidence>
<gene>
    <name evidence="2" type="ordered locus">Pcal_1151</name>
</gene>
<keyword evidence="1" id="KW-0812">Transmembrane</keyword>
<dbReference type="AlphaFoldDB" id="A3MVA9"/>
<dbReference type="Proteomes" id="UP000001431">
    <property type="component" value="Chromosome"/>
</dbReference>
<keyword evidence="1" id="KW-0472">Membrane</keyword>
<name>A3MVA9_PYRCJ</name>
<keyword evidence="3" id="KW-1185">Reference proteome</keyword>
<sequence>MKTIIGLVVNAAAFLLIGIGLLYVAVPLYVASVVILLWPKRRQVEERKEAARELTPDEIKRRPVSAPEV</sequence>
<dbReference type="KEGG" id="pcl:Pcal_1151"/>
<organism evidence="2 3">
    <name type="scientific">Pyrobaculum calidifontis (strain DSM 21063 / JCM 11548 / VA1)</name>
    <dbReference type="NCBI Taxonomy" id="410359"/>
    <lineage>
        <taxon>Archaea</taxon>
        <taxon>Thermoproteota</taxon>
        <taxon>Thermoprotei</taxon>
        <taxon>Thermoproteales</taxon>
        <taxon>Thermoproteaceae</taxon>
        <taxon>Pyrobaculum</taxon>
    </lineage>
</organism>
<dbReference type="HOGENOM" id="CLU_198717_0_0_2"/>
<keyword evidence="1" id="KW-1133">Transmembrane helix</keyword>
<dbReference type="RefSeq" id="WP_011849834.1">
    <property type="nucleotide sequence ID" value="NC_009073.1"/>
</dbReference>
<dbReference type="OrthoDB" id="29276at2157"/>
<dbReference type="eggNOG" id="arCOG07482">
    <property type="taxonomic scope" value="Archaea"/>
</dbReference>
<reference evidence="2" key="1">
    <citation type="submission" date="2007-02" db="EMBL/GenBank/DDBJ databases">
        <title>Complete sequence of Pyrobaculum calidifontis JCM 11548.</title>
        <authorList>
            <consortium name="US DOE Joint Genome Institute"/>
            <person name="Copeland A."/>
            <person name="Lucas S."/>
            <person name="Lapidus A."/>
            <person name="Barry K."/>
            <person name="Glavina del Rio T."/>
            <person name="Dalin E."/>
            <person name="Tice H."/>
            <person name="Pitluck S."/>
            <person name="Chain P."/>
            <person name="Malfatti S."/>
            <person name="Shin M."/>
            <person name="Vergez L."/>
            <person name="Schmutz J."/>
            <person name="Larimer F."/>
            <person name="Land M."/>
            <person name="Hauser L."/>
            <person name="Kyrpides N."/>
            <person name="Mikhailova N."/>
            <person name="Cozen A.E."/>
            <person name="Fitz-Gibbon S.T."/>
            <person name="House C.H."/>
            <person name="Saltikov C."/>
            <person name="Lowe T.M."/>
            <person name="Richardson P."/>
        </authorList>
    </citation>
    <scope>NUCLEOTIDE SEQUENCE [LARGE SCALE GENOMIC DNA]</scope>
    <source>
        <strain evidence="2">JCM 11548</strain>
    </source>
</reference>
<dbReference type="GeneID" id="4908163"/>
<evidence type="ECO:0000256" key="1">
    <source>
        <dbReference type="SAM" id="Phobius"/>
    </source>
</evidence>
<feature type="transmembrane region" description="Helical" evidence="1">
    <location>
        <begin position="12"/>
        <end position="38"/>
    </location>
</feature>
<evidence type="ECO:0000313" key="3">
    <source>
        <dbReference type="Proteomes" id="UP000001431"/>
    </source>
</evidence>